<dbReference type="GO" id="GO:0016616">
    <property type="term" value="F:oxidoreductase activity, acting on the CH-OH group of donors, NAD or NADP as acceptor"/>
    <property type="evidence" value="ECO:0007669"/>
    <property type="project" value="TreeGrafter"/>
</dbReference>
<dbReference type="SUPFAM" id="SSF51735">
    <property type="entry name" value="NAD(P)-binding Rossmann-fold domains"/>
    <property type="match status" value="1"/>
</dbReference>
<dbReference type="PANTHER" id="PTHR42760">
    <property type="entry name" value="SHORT-CHAIN DEHYDROGENASES/REDUCTASES FAMILY MEMBER"/>
    <property type="match status" value="1"/>
</dbReference>
<dbReference type="AlphaFoldDB" id="A0A7D6A5G4"/>
<dbReference type="Gene3D" id="3.40.50.720">
    <property type="entry name" value="NAD(P)-binding Rossmann-like Domain"/>
    <property type="match status" value="1"/>
</dbReference>
<sequence>MKENVIVTGGADSVGRVIAESFLQRGANVHICDVREDALVETLRANPGMSGTVADVGRSDDAQRVVREAEMAFSGSVSVLVNNVGVPGPRAAIEDITDEAWQHTLDVNLGGMFRLMREVIPAMKRERQGVIINFSTGSTRTRLPMRTAYVVSKAAVESLTLNAARELGPFNVRCNAILPGMIDNARMTRIVAGIAEESGRTVEQVEADYLKYISLRSKVQPEELAQTVLFLASDAAKKITGELLAVSGNVEWEI</sequence>
<dbReference type="PANTHER" id="PTHR42760:SF133">
    <property type="entry name" value="3-OXOACYL-[ACYL-CARRIER-PROTEIN] REDUCTASE"/>
    <property type="match status" value="1"/>
</dbReference>
<accession>A0A7D6A5G4</accession>
<dbReference type="FunFam" id="3.40.50.720:FF:000084">
    <property type="entry name" value="Short-chain dehydrogenase reductase"/>
    <property type="match status" value="1"/>
</dbReference>
<dbReference type="InterPro" id="IPR002347">
    <property type="entry name" value="SDR_fam"/>
</dbReference>
<reference evidence="3 4" key="1">
    <citation type="journal article" date="2009" name="Mikrobiologiia">
        <title>[Phenanthren biodegradation and interaction of Pseudomonas putida BS3701 and Burkholderia sp.BS3702 in plant rhizosphere].</title>
        <authorList>
            <person name="Ovchinnikova A.A."/>
            <person name="Vetrova A.A."/>
            <person name="Filonov A.E."/>
            <person name="Boronin A.M."/>
        </authorList>
    </citation>
    <scope>NUCLEOTIDE SEQUENCE [LARGE SCALE GENOMIC DNA]</scope>
    <source>
        <strain evidence="3 4">BS3701</strain>
    </source>
</reference>
<dbReference type="RefSeq" id="WP_161773454.1">
    <property type="nucleotide sequence ID" value="NZ_CP059052.1"/>
</dbReference>
<dbReference type="InterPro" id="IPR036291">
    <property type="entry name" value="NAD(P)-bd_dom_sf"/>
</dbReference>
<keyword evidence="2" id="KW-0560">Oxidoreductase</keyword>
<organism evidence="3 4">
    <name type="scientific">Pseudomonas putida</name>
    <name type="common">Arthrobacter siderocapsulatus</name>
    <dbReference type="NCBI Taxonomy" id="303"/>
    <lineage>
        <taxon>Bacteria</taxon>
        <taxon>Pseudomonadati</taxon>
        <taxon>Pseudomonadota</taxon>
        <taxon>Gammaproteobacteria</taxon>
        <taxon>Pseudomonadales</taxon>
        <taxon>Pseudomonadaceae</taxon>
        <taxon>Pseudomonas</taxon>
    </lineage>
</organism>
<proteinExistence type="inferred from homology"/>
<dbReference type="CDD" id="cd05233">
    <property type="entry name" value="SDR_c"/>
    <property type="match status" value="1"/>
</dbReference>
<dbReference type="PRINTS" id="PR00081">
    <property type="entry name" value="GDHRDH"/>
</dbReference>
<evidence type="ECO:0000313" key="3">
    <source>
        <dbReference type="EMBL" id="QLJ16062.1"/>
    </source>
</evidence>
<dbReference type="PRINTS" id="PR00080">
    <property type="entry name" value="SDRFAMILY"/>
</dbReference>
<evidence type="ECO:0000313" key="4">
    <source>
        <dbReference type="Proteomes" id="UP000510934"/>
    </source>
</evidence>
<evidence type="ECO:0000256" key="1">
    <source>
        <dbReference type="ARBA" id="ARBA00006484"/>
    </source>
</evidence>
<protein>
    <submittedName>
        <fullName evidence="3">SDR family oxidoreductase</fullName>
    </submittedName>
</protein>
<comment type="similarity">
    <text evidence="1">Belongs to the short-chain dehydrogenases/reductases (SDR) family.</text>
</comment>
<name>A0A7D6A5G4_PSEPU</name>
<evidence type="ECO:0000256" key="2">
    <source>
        <dbReference type="ARBA" id="ARBA00023002"/>
    </source>
</evidence>
<gene>
    <name evidence="3" type="ORF">H0H12_09115</name>
</gene>
<dbReference type="EMBL" id="CP059052">
    <property type="protein sequence ID" value="QLJ16062.1"/>
    <property type="molecule type" value="Genomic_DNA"/>
</dbReference>
<dbReference type="Pfam" id="PF13561">
    <property type="entry name" value="adh_short_C2"/>
    <property type="match status" value="1"/>
</dbReference>
<dbReference type="Proteomes" id="UP000510934">
    <property type="component" value="Chromosome"/>
</dbReference>